<keyword evidence="3" id="KW-1185">Reference proteome</keyword>
<dbReference type="SUPFAM" id="SSF81383">
    <property type="entry name" value="F-box domain"/>
    <property type="match status" value="1"/>
</dbReference>
<organism evidence="2 3">
    <name type="scientific">Orbilia javanica</name>
    <dbReference type="NCBI Taxonomy" id="47235"/>
    <lineage>
        <taxon>Eukaryota</taxon>
        <taxon>Fungi</taxon>
        <taxon>Dikarya</taxon>
        <taxon>Ascomycota</taxon>
        <taxon>Pezizomycotina</taxon>
        <taxon>Orbiliomycetes</taxon>
        <taxon>Orbiliales</taxon>
        <taxon>Orbiliaceae</taxon>
        <taxon>Orbilia</taxon>
    </lineage>
</organism>
<dbReference type="CDD" id="cd09917">
    <property type="entry name" value="F-box_SF"/>
    <property type="match status" value="1"/>
</dbReference>
<evidence type="ECO:0000313" key="3">
    <source>
        <dbReference type="Proteomes" id="UP001313282"/>
    </source>
</evidence>
<protein>
    <recommendedName>
        <fullName evidence="1">F-box domain-containing protein</fullName>
    </recommendedName>
</protein>
<dbReference type="Pfam" id="PF00646">
    <property type="entry name" value="F-box"/>
    <property type="match status" value="1"/>
</dbReference>
<sequence length="537" mass="60284">MSGFTTLPSELTDEIFSRISRTDLLNTSLTCRTLHQKSIRSINRFLKISVRPETRIQETVAEKLFSTAFTDVSLECLREIEVVGVGLGGAGSRDIASRHVYLVSGEGSVGRKQEGYVEAEAFFNVRLRELLGRLQPGQIRAFSYTLPPPQLPLNLLTEKFFEPQTLSALFAPENRLTKLDITFSHSISSDCNVFNLPHLTTFTSRASDYTAHYHSLFSILFNTQKTLRELYCHNERHISRPRQRTASQRSSESLFFMHDGFAEWKQCTKCGLDNPPSVPSKRRIRLTELRVWRIDGLSHMMTEVFGPYNVVQGSRLTDVEIAVGSLAFVKLTAAEGGTLELEKLLEHANGTQISPSSQELGTYFGCTKGLVKVTLNFHRDIGFGWLEALKGSAETLRELHFSSVYGNMVVTEDEIEGLGRSLQKLEMLTVSSDCDLPICIMNSSTFPRLRYFGNRAYSNFDPGAKRRLEDFMWSNSDQASLSTSIRLICFRLPGQNYLIERTFPNGNNGSVDIEIINVDDSKVPGILEGLGEAPRFG</sequence>
<dbReference type="Proteomes" id="UP001313282">
    <property type="component" value="Unassembled WGS sequence"/>
</dbReference>
<dbReference type="InterPro" id="IPR001810">
    <property type="entry name" value="F-box_dom"/>
</dbReference>
<gene>
    <name evidence="2" type="ORF">TWF718_000494</name>
</gene>
<proteinExistence type="predicted"/>
<dbReference type="SMART" id="SM00256">
    <property type="entry name" value="FBOX"/>
    <property type="match status" value="1"/>
</dbReference>
<accession>A0AAN8NFG3</accession>
<dbReference type="AlphaFoldDB" id="A0AAN8NFG3"/>
<evidence type="ECO:0000259" key="1">
    <source>
        <dbReference type="PROSITE" id="PS50181"/>
    </source>
</evidence>
<reference evidence="2 3" key="1">
    <citation type="submission" date="2019-10" db="EMBL/GenBank/DDBJ databases">
        <authorList>
            <person name="Palmer J.M."/>
        </authorList>
    </citation>
    <scope>NUCLEOTIDE SEQUENCE [LARGE SCALE GENOMIC DNA]</scope>
    <source>
        <strain evidence="2 3">TWF718</strain>
    </source>
</reference>
<name>A0AAN8NFG3_9PEZI</name>
<dbReference type="PROSITE" id="PS50181">
    <property type="entry name" value="FBOX"/>
    <property type="match status" value="1"/>
</dbReference>
<comment type="caution">
    <text evidence="2">The sequence shown here is derived from an EMBL/GenBank/DDBJ whole genome shotgun (WGS) entry which is preliminary data.</text>
</comment>
<feature type="domain" description="F-box" evidence="1">
    <location>
        <begin position="1"/>
        <end position="48"/>
    </location>
</feature>
<evidence type="ECO:0000313" key="2">
    <source>
        <dbReference type="EMBL" id="KAK6356119.1"/>
    </source>
</evidence>
<dbReference type="EMBL" id="JAVHNR010000001">
    <property type="protein sequence ID" value="KAK6356119.1"/>
    <property type="molecule type" value="Genomic_DNA"/>
</dbReference>
<dbReference type="InterPro" id="IPR036047">
    <property type="entry name" value="F-box-like_dom_sf"/>
</dbReference>